<dbReference type="InterPro" id="IPR023214">
    <property type="entry name" value="HAD_sf"/>
</dbReference>
<dbReference type="InterPro" id="IPR036412">
    <property type="entry name" value="HAD-like_sf"/>
</dbReference>
<reference evidence="2 3" key="1">
    <citation type="submission" date="2018-10" db="EMBL/GenBank/DDBJ databases">
        <title>Draft genome sequence of the microsporidian Tubulinosema ratisbonensis.</title>
        <authorList>
            <person name="Polonais V."/>
            <person name="Peyretaillade E."/>
            <person name="Niehus S."/>
            <person name="Wawrzyniak I."/>
            <person name="Franchet A."/>
            <person name="Gaspin C."/>
            <person name="Reichstadt M."/>
            <person name="Belser C."/>
            <person name="Labadie K."/>
            <person name="Delbac F."/>
            <person name="Ferrandon D."/>
        </authorList>
    </citation>
    <scope>NUCLEOTIDE SEQUENCE [LARGE SCALE GENOMIC DNA]</scope>
    <source>
        <strain evidence="2 3">Franzen</strain>
    </source>
</reference>
<protein>
    <submittedName>
        <fullName evidence="2">Pyrimidine 5-nucleotidase</fullName>
    </submittedName>
</protein>
<dbReference type="PANTHER" id="PTHR47438:SF1">
    <property type="entry name" value="PHOSPHATE METABOLISM PROTEIN 8-RELATED"/>
    <property type="match status" value="1"/>
</dbReference>
<dbReference type="GO" id="GO:0006206">
    <property type="term" value="P:pyrimidine nucleobase metabolic process"/>
    <property type="evidence" value="ECO:0007669"/>
    <property type="project" value="TreeGrafter"/>
</dbReference>
<dbReference type="OrthoDB" id="2194085at2759"/>
<dbReference type="Gene3D" id="3.40.50.1000">
    <property type="entry name" value="HAD superfamily/HAD-like"/>
    <property type="match status" value="1"/>
</dbReference>
<name>A0A437APC4_9MICR</name>
<dbReference type="GO" id="GO:0008252">
    <property type="term" value="F:nucleotidase activity"/>
    <property type="evidence" value="ECO:0007669"/>
    <property type="project" value="TreeGrafter"/>
</dbReference>
<feature type="signal peptide" evidence="1">
    <location>
        <begin position="1"/>
        <end position="17"/>
    </location>
</feature>
<dbReference type="VEuPathDB" id="MicrosporidiaDB:TUBRATIS_006240"/>
<comment type="caution">
    <text evidence="2">The sequence shown here is derived from an EMBL/GenBank/DDBJ whole genome shotgun (WGS) entry which is preliminary data.</text>
</comment>
<dbReference type="STRING" id="291195.A0A437APC4"/>
<dbReference type="InterPro" id="IPR052791">
    <property type="entry name" value="SSM1_domain"/>
</dbReference>
<evidence type="ECO:0000313" key="3">
    <source>
        <dbReference type="Proteomes" id="UP000282876"/>
    </source>
</evidence>
<evidence type="ECO:0000313" key="2">
    <source>
        <dbReference type="EMBL" id="RVD92846.1"/>
    </source>
</evidence>
<keyword evidence="3" id="KW-1185">Reference proteome</keyword>
<dbReference type="AlphaFoldDB" id="A0A437APC4"/>
<sequence length="228" mass="26856">MLLLFILKIINTKLVYLTKEEVEELKKTNTKNKKVFIFDLDDTLYDFSTPLENKHSKNKEELIEKYRKVKDVSKLSKEYRKEYGITLIGLLDCCSVEEILNESTYKTFKGFSLPKNDELKILLDEIKGDKWIFSNNQLNITENLLQEMGILENFEFVFGPNLNNYPVICKPFISAFRLLDSLVKSRKYSNVYFFDDQNENIEKGKCVGWESKLCNHRNILEILESFVD</sequence>
<gene>
    <name evidence="2" type="ORF">TUBRATIS_006240</name>
</gene>
<evidence type="ECO:0000256" key="1">
    <source>
        <dbReference type="SAM" id="SignalP"/>
    </source>
</evidence>
<dbReference type="Proteomes" id="UP000282876">
    <property type="component" value="Unassembled WGS sequence"/>
</dbReference>
<dbReference type="Gene3D" id="1.10.150.450">
    <property type="match status" value="1"/>
</dbReference>
<dbReference type="SUPFAM" id="SSF56784">
    <property type="entry name" value="HAD-like"/>
    <property type="match status" value="1"/>
</dbReference>
<accession>A0A437APC4</accession>
<feature type="chain" id="PRO_5018989248" evidence="1">
    <location>
        <begin position="18"/>
        <end position="228"/>
    </location>
</feature>
<dbReference type="PANTHER" id="PTHR47438">
    <property type="entry name" value="PHOSPHATE METABOLISM PROTEIN 8-RELATED"/>
    <property type="match status" value="1"/>
</dbReference>
<organism evidence="2 3">
    <name type="scientific">Tubulinosema ratisbonensis</name>
    <dbReference type="NCBI Taxonomy" id="291195"/>
    <lineage>
        <taxon>Eukaryota</taxon>
        <taxon>Fungi</taxon>
        <taxon>Fungi incertae sedis</taxon>
        <taxon>Microsporidia</taxon>
        <taxon>Tubulinosematoidea</taxon>
        <taxon>Tubulinosematidae</taxon>
        <taxon>Tubulinosema</taxon>
    </lineage>
</organism>
<dbReference type="EMBL" id="RCSS01000132">
    <property type="protein sequence ID" value="RVD92846.1"/>
    <property type="molecule type" value="Genomic_DNA"/>
</dbReference>
<dbReference type="GO" id="GO:0009166">
    <property type="term" value="P:nucleotide catabolic process"/>
    <property type="evidence" value="ECO:0007669"/>
    <property type="project" value="TreeGrafter"/>
</dbReference>
<keyword evidence="1" id="KW-0732">Signal</keyword>
<proteinExistence type="predicted"/>